<proteinExistence type="predicted"/>
<dbReference type="Pfam" id="PF17111">
    <property type="entry name" value="PigL_N"/>
    <property type="match status" value="1"/>
</dbReference>
<dbReference type="InterPro" id="IPR031348">
    <property type="entry name" value="PigL_N"/>
</dbReference>
<gene>
    <name evidence="2" type="ORF">PCON_10392</name>
</gene>
<protein>
    <recommendedName>
        <fullName evidence="1">Azaphilone pigments biosynthesis cluster protein L N-terminal domain-containing protein</fullName>
    </recommendedName>
</protein>
<dbReference type="OrthoDB" id="448455at2759"/>
<dbReference type="Proteomes" id="UP000018144">
    <property type="component" value="Unassembled WGS sequence"/>
</dbReference>
<name>U4LU09_PYROM</name>
<reference evidence="2 3" key="1">
    <citation type="journal article" date="2013" name="PLoS Genet.">
        <title>The genome and development-dependent transcriptomes of Pyronema confluens: a window into fungal evolution.</title>
        <authorList>
            <person name="Traeger S."/>
            <person name="Altegoer F."/>
            <person name="Freitag M."/>
            <person name="Gabaldon T."/>
            <person name="Kempken F."/>
            <person name="Kumar A."/>
            <person name="Marcet-Houben M."/>
            <person name="Poggeler S."/>
            <person name="Stajich J.E."/>
            <person name="Nowrousian M."/>
        </authorList>
    </citation>
    <scope>NUCLEOTIDE SEQUENCE [LARGE SCALE GENOMIC DNA]</scope>
    <source>
        <strain evidence="3">CBS 100304</strain>
        <tissue evidence="2">Vegetative mycelium</tissue>
    </source>
</reference>
<evidence type="ECO:0000313" key="3">
    <source>
        <dbReference type="Proteomes" id="UP000018144"/>
    </source>
</evidence>
<keyword evidence="3" id="KW-1185">Reference proteome</keyword>
<dbReference type="eggNOG" id="ENOG502T2F6">
    <property type="taxonomic scope" value="Eukaryota"/>
</dbReference>
<evidence type="ECO:0000313" key="2">
    <source>
        <dbReference type="EMBL" id="CCX31261.1"/>
    </source>
</evidence>
<evidence type="ECO:0000259" key="1">
    <source>
        <dbReference type="Pfam" id="PF17111"/>
    </source>
</evidence>
<feature type="domain" description="Azaphilone pigments biosynthesis cluster protein L N-terminal" evidence="1">
    <location>
        <begin position="7"/>
        <end position="216"/>
    </location>
</feature>
<dbReference type="AlphaFoldDB" id="U4LU09"/>
<organism evidence="2 3">
    <name type="scientific">Pyronema omphalodes (strain CBS 100304)</name>
    <name type="common">Pyronema confluens</name>
    <dbReference type="NCBI Taxonomy" id="1076935"/>
    <lineage>
        <taxon>Eukaryota</taxon>
        <taxon>Fungi</taxon>
        <taxon>Dikarya</taxon>
        <taxon>Ascomycota</taxon>
        <taxon>Pezizomycotina</taxon>
        <taxon>Pezizomycetes</taxon>
        <taxon>Pezizales</taxon>
        <taxon>Pyronemataceae</taxon>
        <taxon>Pyronema</taxon>
    </lineage>
</organism>
<accession>U4LU09</accession>
<sequence length="259" mass="28954">MNSVSMNPFTLSTGVAGLLSLSIEVTKILHNYISRTNSAPQNASELNTEVSALYHVLEVAVEALRSDDANTEGNAFGDQCILRSILTACQGHVATVYKKISKFRSPDKKTELLARITWPFKKDECQEISRTLHRYAQTLQVLLVASNRSLMSQSFSMVMAAMEEQHKRTIGSMEMMNENFIDVPEAMLKMSERLKNVISLVSELASSSAEIQNISEGVAELRVASRDNERDKLLQWMSPLEPGKRHHDISLKRLGDIGR</sequence>
<dbReference type="EMBL" id="HF935560">
    <property type="protein sequence ID" value="CCX31261.1"/>
    <property type="molecule type" value="Genomic_DNA"/>
</dbReference>